<evidence type="ECO:0000313" key="2">
    <source>
        <dbReference type="Proteomes" id="UP001172386"/>
    </source>
</evidence>
<dbReference type="Proteomes" id="UP001172386">
    <property type="component" value="Unassembled WGS sequence"/>
</dbReference>
<proteinExistence type="predicted"/>
<dbReference type="EMBL" id="JAPDRQ010000081">
    <property type="protein sequence ID" value="KAJ9656253.1"/>
    <property type="molecule type" value="Genomic_DNA"/>
</dbReference>
<evidence type="ECO:0000313" key="1">
    <source>
        <dbReference type="EMBL" id="KAJ9656253.1"/>
    </source>
</evidence>
<comment type="caution">
    <text evidence="1">The sequence shown here is derived from an EMBL/GenBank/DDBJ whole genome shotgun (WGS) entry which is preliminary data.</text>
</comment>
<accession>A0ACC3A6Q3</accession>
<reference evidence="1" key="1">
    <citation type="submission" date="2022-10" db="EMBL/GenBank/DDBJ databases">
        <title>Culturing micro-colonial fungi from biological soil crusts in the Mojave desert and describing Neophaeococcomyces mojavensis, and introducing the new genera and species Taxawa tesnikishii.</title>
        <authorList>
            <person name="Kurbessoian T."/>
            <person name="Stajich J.E."/>
        </authorList>
    </citation>
    <scope>NUCLEOTIDE SEQUENCE</scope>
    <source>
        <strain evidence="1">JES_112</strain>
    </source>
</reference>
<sequence length="502" mass="55812">MFNTQLPLEDVVRNGAGFFFSVIAGLFYIMSPQDFDQLCDKVYRSVAQPETVDVAEICAVAAVGSQYGTQVVPDQVKNSLFRTAIAHIDDLIETSSTRGIRSIACLCAYGIIEKRRSTRSLIYLGLQLARWALNRPIDDMETDILTKKLYRTMVLLECWLATSLGYKPDLSDDEIQLGLASIHSAPCGITDNTTQTKVSEIGLLKARIVLESSGHDPPTMRTIEDMMKRLDVWHHGLPRSMTLAALMAEDTKPLTAAQQGALFLAHAWFLGAVVLLHRRILVANADSMLDSRQPPIVSLHPEAQHYHNRCVEAARSSVRIFIMLGFGTATTKMHVRCWLCLFEIFIACTVLLYDLGVKLLMQYDDDLIVTEDLKRAEACLGMLKASAKVDRVSGLLYGKLHWIFRELKMVHQEQTPLTSISATIVQASTSNAIHTVPGVPAAFGSSYNRQSYTSVTATKIIKQAADILRDPFGHGEKADFDLLLRCCGPQSPDWWETKCEGE</sequence>
<name>A0ACC3A6Q3_9EURO</name>
<keyword evidence="2" id="KW-1185">Reference proteome</keyword>
<gene>
    <name evidence="1" type="ORF">H2198_005104</name>
</gene>
<protein>
    <submittedName>
        <fullName evidence="1">Uncharacterized protein</fullName>
    </submittedName>
</protein>
<organism evidence="1 2">
    <name type="scientific">Neophaeococcomyces mojaviensis</name>
    <dbReference type="NCBI Taxonomy" id="3383035"/>
    <lineage>
        <taxon>Eukaryota</taxon>
        <taxon>Fungi</taxon>
        <taxon>Dikarya</taxon>
        <taxon>Ascomycota</taxon>
        <taxon>Pezizomycotina</taxon>
        <taxon>Eurotiomycetes</taxon>
        <taxon>Chaetothyriomycetidae</taxon>
        <taxon>Chaetothyriales</taxon>
        <taxon>Chaetothyriales incertae sedis</taxon>
        <taxon>Neophaeococcomyces</taxon>
    </lineage>
</organism>